<evidence type="ECO:0000259" key="15">
    <source>
        <dbReference type="Pfam" id="PF02706"/>
    </source>
</evidence>
<keyword evidence="4" id="KW-0997">Cell inner membrane</keyword>
<evidence type="ECO:0000256" key="7">
    <source>
        <dbReference type="ARBA" id="ARBA00022741"/>
    </source>
</evidence>
<evidence type="ECO:0000256" key="6">
    <source>
        <dbReference type="ARBA" id="ARBA00022692"/>
    </source>
</evidence>
<dbReference type="NCBIfam" id="TIGR01007">
    <property type="entry name" value="eps_fam"/>
    <property type="match status" value="1"/>
</dbReference>
<keyword evidence="10 14" id="KW-1133">Transmembrane helix</keyword>
<evidence type="ECO:0000256" key="5">
    <source>
        <dbReference type="ARBA" id="ARBA00022679"/>
    </source>
</evidence>
<dbReference type="Pfam" id="PF02706">
    <property type="entry name" value="Wzz"/>
    <property type="match status" value="1"/>
</dbReference>
<sequence>MSNDLSANSAQDEDEIDLRELVGVLLDHKWLIAGITGLFFVVSVAYALLAAPVYQAQAMVQVESKMPSIPGLADLSSLGMDGSSSAATTEVALITSRAVVGKAVDQLKLDTQVAPKRLPLLGDFLARRFKPETEGAVAPPLLGLNRYGWGGERLAIARLAVPEAMLGSPMTLEVGDAAGRYTLFDEEGEVLLEGKVGEEARGHQVTLLVESLAANPGTHFSVTRQRRLNVVTSLQGQVKASEQGKESGILQLSYQDEDPDLAGRFLQEVAEAYVRQNVDRNSAEASSQLSFVREQLPVVRRQVEAAQAAMNAYQTQAKSVDITMQTQGLLEQQVAVETSIQQLHMQQAEMDRSFTREHPAYRALLKQIAELESRKAGFNRQVGELPDTQQELLRLSRDLQVSNELYTALLNQAQQLDVARAGTVGNVRIIDAAAVDVTHPVKPRRSLVVLVGTLLGAFLAVGLVFLRRIMNPGMEDPSQIEELGLPVYAVIPLSPAEDLLERGKRRRRGRRSSRSTQGRLHLLAVNAPADPAVEAIRSLRTSLHFAMLEAKNNVLMISGPRPSVGKTFVSANLAAVIAQTGQKVLVIDADMRKGTLHKVLDVVPGAGLSDLLVGKADQAATIHPLEQVPNMYYMTRGEIPPNPSELLMHPRFTALLESICSQFDLVIIDTPPILAVTDAAIVGQHAGSSLLVTRFGVNQPKEVLLTKKRFEQNGVQIKGAIFNAVEKRVTGYYSYGYYEYKSGGASA</sequence>
<evidence type="ECO:0000256" key="12">
    <source>
        <dbReference type="ARBA" id="ARBA00023137"/>
    </source>
</evidence>
<organism evidence="18 19">
    <name type="scientific">Pseudoxanthomonas spadix (strain BD-a59)</name>
    <dbReference type="NCBI Taxonomy" id="1045855"/>
    <lineage>
        <taxon>Bacteria</taxon>
        <taxon>Pseudomonadati</taxon>
        <taxon>Pseudomonadota</taxon>
        <taxon>Gammaproteobacteria</taxon>
        <taxon>Lysobacterales</taxon>
        <taxon>Lysobacteraceae</taxon>
        <taxon>Pseudoxanthomonas</taxon>
    </lineage>
</organism>
<dbReference type="eggNOG" id="COG3206">
    <property type="taxonomic scope" value="Bacteria"/>
</dbReference>
<evidence type="ECO:0000256" key="11">
    <source>
        <dbReference type="ARBA" id="ARBA00023136"/>
    </source>
</evidence>
<evidence type="ECO:0000256" key="9">
    <source>
        <dbReference type="ARBA" id="ARBA00022840"/>
    </source>
</evidence>
<evidence type="ECO:0000256" key="10">
    <source>
        <dbReference type="ARBA" id="ARBA00022989"/>
    </source>
</evidence>
<keyword evidence="9" id="KW-0067">ATP-binding</keyword>
<dbReference type="GO" id="GO:0004713">
    <property type="term" value="F:protein tyrosine kinase activity"/>
    <property type="evidence" value="ECO:0007669"/>
    <property type="project" value="UniProtKB-KW"/>
</dbReference>
<feature type="domain" description="Tyrosine-protein kinase G-rich" evidence="17">
    <location>
        <begin position="387"/>
        <end position="468"/>
    </location>
</feature>
<proteinExistence type="inferred from homology"/>
<dbReference type="RefSeq" id="WP_014160359.1">
    <property type="nucleotide sequence ID" value="NC_016147.2"/>
</dbReference>
<dbReference type="STRING" id="1045855.DSC_07660"/>
<evidence type="ECO:0000259" key="16">
    <source>
        <dbReference type="Pfam" id="PF13614"/>
    </source>
</evidence>
<dbReference type="SUPFAM" id="SSF52540">
    <property type="entry name" value="P-loop containing nucleoside triphosphate hydrolases"/>
    <property type="match status" value="1"/>
</dbReference>
<dbReference type="GO" id="GO:0005886">
    <property type="term" value="C:plasma membrane"/>
    <property type="evidence" value="ECO:0007669"/>
    <property type="project" value="UniProtKB-SubCell"/>
</dbReference>
<dbReference type="Pfam" id="PF13614">
    <property type="entry name" value="AAA_31"/>
    <property type="match status" value="1"/>
</dbReference>
<name>G7UTT0_PSEUP</name>
<keyword evidence="11 14" id="KW-0472">Membrane</keyword>
<reference evidence="18 19" key="1">
    <citation type="journal article" date="2012" name="J. Bacteriol.">
        <title>Complete Genome Sequence of the BTEX-Degrading Bacterium Pseudoxanthomonas spadix BD-a59.</title>
        <authorList>
            <person name="Lee S.H."/>
            <person name="Jin H.M."/>
            <person name="Lee H.J."/>
            <person name="Kim J.M."/>
            <person name="Jeon C.O."/>
        </authorList>
    </citation>
    <scope>NUCLEOTIDE SEQUENCE [LARGE SCALE GENOMIC DNA]</scope>
    <source>
        <strain evidence="18 19">BD-a59</strain>
    </source>
</reference>
<accession>G7UTT0</accession>
<dbReference type="OrthoDB" id="9775724at2"/>
<evidence type="ECO:0000313" key="19">
    <source>
        <dbReference type="Proteomes" id="UP000005870"/>
    </source>
</evidence>
<evidence type="ECO:0000259" key="17">
    <source>
        <dbReference type="Pfam" id="PF13807"/>
    </source>
</evidence>
<keyword evidence="5" id="KW-0808">Transferase</keyword>
<gene>
    <name evidence="18" type="ordered locus">DSC_07660</name>
</gene>
<keyword evidence="12" id="KW-0829">Tyrosine-protein kinase</keyword>
<protein>
    <submittedName>
        <fullName evidence="18">Capsular exopolysaccharide family protein</fullName>
    </submittedName>
</protein>
<feature type="domain" description="AAA" evidence="16">
    <location>
        <begin position="562"/>
        <end position="677"/>
    </location>
</feature>
<dbReference type="Proteomes" id="UP000005870">
    <property type="component" value="Chromosome"/>
</dbReference>
<evidence type="ECO:0000256" key="14">
    <source>
        <dbReference type="SAM" id="Phobius"/>
    </source>
</evidence>
<dbReference type="Gene3D" id="3.40.50.300">
    <property type="entry name" value="P-loop containing nucleotide triphosphate hydrolases"/>
    <property type="match status" value="1"/>
</dbReference>
<evidence type="ECO:0000256" key="4">
    <source>
        <dbReference type="ARBA" id="ARBA00022519"/>
    </source>
</evidence>
<evidence type="ECO:0000256" key="8">
    <source>
        <dbReference type="ARBA" id="ARBA00022777"/>
    </source>
</evidence>
<evidence type="ECO:0000256" key="2">
    <source>
        <dbReference type="ARBA" id="ARBA00008883"/>
    </source>
</evidence>
<dbReference type="InterPro" id="IPR005702">
    <property type="entry name" value="Wzc-like_C"/>
</dbReference>
<dbReference type="InterPro" id="IPR027417">
    <property type="entry name" value="P-loop_NTPase"/>
</dbReference>
<dbReference type="KEGG" id="psd:DSC_07660"/>
<dbReference type="eggNOG" id="COG0489">
    <property type="taxonomic scope" value="Bacteria"/>
</dbReference>
<comment type="subcellular location">
    <subcellularLocation>
        <location evidence="1">Cell inner membrane</location>
        <topology evidence="1">Multi-pass membrane protein</topology>
    </subcellularLocation>
</comment>
<dbReference type="InterPro" id="IPR032807">
    <property type="entry name" value="GNVR"/>
</dbReference>
<feature type="domain" description="Polysaccharide chain length determinant N-terminal" evidence="15">
    <location>
        <begin position="14"/>
        <end position="107"/>
    </location>
</feature>
<evidence type="ECO:0000256" key="1">
    <source>
        <dbReference type="ARBA" id="ARBA00004429"/>
    </source>
</evidence>
<dbReference type="InterPro" id="IPR025669">
    <property type="entry name" value="AAA_dom"/>
</dbReference>
<dbReference type="InterPro" id="IPR050445">
    <property type="entry name" value="Bact_polysacc_biosynth/exp"/>
</dbReference>
<evidence type="ECO:0000256" key="13">
    <source>
        <dbReference type="ARBA" id="ARBA00053015"/>
    </source>
</evidence>
<dbReference type="CDD" id="cd05387">
    <property type="entry name" value="BY-kinase"/>
    <property type="match status" value="1"/>
</dbReference>
<keyword evidence="6 14" id="KW-0812">Transmembrane</keyword>
<dbReference type="InterPro" id="IPR003856">
    <property type="entry name" value="LPS_length_determ_N"/>
</dbReference>
<keyword evidence="3" id="KW-1003">Cell membrane</keyword>
<dbReference type="GO" id="GO:0005524">
    <property type="term" value="F:ATP binding"/>
    <property type="evidence" value="ECO:0007669"/>
    <property type="project" value="UniProtKB-KW"/>
</dbReference>
<dbReference type="PANTHER" id="PTHR32309">
    <property type="entry name" value="TYROSINE-PROTEIN KINASE"/>
    <property type="match status" value="1"/>
</dbReference>
<dbReference type="Pfam" id="PF13807">
    <property type="entry name" value="GNVR"/>
    <property type="match status" value="1"/>
</dbReference>
<keyword evidence="8" id="KW-0418">Kinase</keyword>
<dbReference type="GO" id="GO:0042802">
    <property type="term" value="F:identical protein binding"/>
    <property type="evidence" value="ECO:0007669"/>
    <property type="project" value="UniProtKB-ARBA"/>
</dbReference>
<comment type="catalytic activity">
    <reaction evidence="13">
        <text>L-tyrosyl-[protein] + ATP = O-phospho-L-tyrosyl-[protein] + ADP + H(+)</text>
        <dbReference type="Rhea" id="RHEA:10596"/>
        <dbReference type="Rhea" id="RHEA-COMP:10136"/>
        <dbReference type="Rhea" id="RHEA-COMP:20101"/>
        <dbReference type="ChEBI" id="CHEBI:15378"/>
        <dbReference type="ChEBI" id="CHEBI:30616"/>
        <dbReference type="ChEBI" id="CHEBI:46858"/>
        <dbReference type="ChEBI" id="CHEBI:61978"/>
        <dbReference type="ChEBI" id="CHEBI:456216"/>
    </reaction>
</comment>
<dbReference type="FunFam" id="3.40.50.300:FF:000527">
    <property type="entry name" value="Tyrosine-protein kinase etk"/>
    <property type="match status" value="1"/>
</dbReference>
<dbReference type="AlphaFoldDB" id="G7UTT0"/>
<keyword evidence="7" id="KW-0547">Nucleotide-binding</keyword>
<dbReference type="Pfam" id="PF23607">
    <property type="entry name" value="WZC_N"/>
    <property type="match status" value="1"/>
</dbReference>
<comment type="similarity">
    <text evidence="2">Belongs to the etk/wzc family.</text>
</comment>
<dbReference type="PANTHER" id="PTHR32309:SF32">
    <property type="entry name" value="TYROSINE-PROTEIN KINASE ETK-RELATED"/>
    <property type="match status" value="1"/>
</dbReference>
<dbReference type="HOGENOM" id="CLU_009912_0_0_6"/>
<feature type="transmembrane region" description="Helical" evidence="14">
    <location>
        <begin position="30"/>
        <end position="49"/>
    </location>
</feature>
<feature type="transmembrane region" description="Helical" evidence="14">
    <location>
        <begin position="447"/>
        <end position="466"/>
    </location>
</feature>
<keyword evidence="19" id="KW-1185">Reference proteome</keyword>
<dbReference type="EMBL" id="CP003093">
    <property type="protein sequence ID" value="AER56183.1"/>
    <property type="molecule type" value="Genomic_DNA"/>
</dbReference>
<evidence type="ECO:0000256" key="3">
    <source>
        <dbReference type="ARBA" id="ARBA00022475"/>
    </source>
</evidence>
<evidence type="ECO:0000313" key="18">
    <source>
        <dbReference type="EMBL" id="AER56183.1"/>
    </source>
</evidence>